<dbReference type="InterPro" id="IPR001296">
    <property type="entry name" value="Glyco_trans_1"/>
</dbReference>
<organism evidence="3 4">
    <name type="scientific">Aeromonas simiae</name>
    <dbReference type="NCBI Taxonomy" id="218936"/>
    <lineage>
        <taxon>Bacteria</taxon>
        <taxon>Pseudomonadati</taxon>
        <taxon>Pseudomonadota</taxon>
        <taxon>Gammaproteobacteria</taxon>
        <taxon>Aeromonadales</taxon>
        <taxon>Aeromonadaceae</taxon>
        <taxon>Aeromonas</taxon>
    </lineage>
</organism>
<proteinExistence type="predicted"/>
<dbReference type="Gene3D" id="3.40.50.2000">
    <property type="entry name" value="Glycogen Phosphorylase B"/>
    <property type="match status" value="2"/>
</dbReference>
<dbReference type="Proteomes" id="UP000594034">
    <property type="component" value="Chromosome"/>
</dbReference>
<dbReference type="PANTHER" id="PTHR12526:SF627">
    <property type="entry name" value="D-RHAMNOSYLTRANSFERASE WBPZ"/>
    <property type="match status" value="1"/>
</dbReference>
<dbReference type="KEGG" id="asim:FE240_16725"/>
<protein>
    <submittedName>
        <fullName evidence="3">Glycosyltransferase</fullName>
    </submittedName>
</protein>
<dbReference type="GO" id="GO:1901135">
    <property type="term" value="P:carbohydrate derivative metabolic process"/>
    <property type="evidence" value="ECO:0007669"/>
    <property type="project" value="UniProtKB-ARBA"/>
</dbReference>
<keyword evidence="4" id="KW-1185">Reference proteome</keyword>
<keyword evidence="3" id="KW-0808">Transferase</keyword>
<dbReference type="AlphaFoldDB" id="A0A5J6WYI0"/>
<dbReference type="CDD" id="cd03811">
    <property type="entry name" value="GT4_GT28_WabH-like"/>
    <property type="match status" value="1"/>
</dbReference>
<dbReference type="GO" id="GO:0016757">
    <property type="term" value="F:glycosyltransferase activity"/>
    <property type="evidence" value="ECO:0007669"/>
    <property type="project" value="InterPro"/>
</dbReference>
<accession>A0A5J6WYI0</accession>
<evidence type="ECO:0000259" key="1">
    <source>
        <dbReference type="Pfam" id="PF00534"/>
    </source>
</evidence>
<feature type="domain" description="Glycosyl transferase family 1" evidence="1">
    <location>
        <begin position="217"/>
        <end position="355"/>
    </location>
</feature>
<dbReference type="PANTHER" id="PTHR12526">
    <property type="entry name" value="GLYCOSYLTRANSFERASE"/>
    <property type="match status" value="1"/>
</dbReference>
<reference evidence="3 4" key="1">
    <citation type="submission" date="2019-05" db="EMBL/GenBank/DDBJ databases">
        <title>OXA-830, a novel chromosomally encoded expanded-spectrum class D beta-lactamase in Aeromonas simiae.</title>
        <authorList>
            <person name="Zhou W."/>
            <person name="Chen Q."/>
        </authorList>
    </citation>
    <scope>NUCLEOTIDE SEQUENCE [LARGE SCALE GENOMIC DNA]</scope>
    <source>
        <strain evidence="3 4">A6</strain>
    </source>
</reference>
<gene>
    <name evidence="3" type="ORF">FE240_16725</name>
</gene>
<sequence>MKRILIILRRLHHGGIETASINLANALADQGHEVHLWVLRGEARMHPAPNVHLHQGQDIEREARQYGTGLLMHLLNRALLRFLFRGSHFVWLGRTTSRVAQRKVAEMEARYGRFDQIIVRGQGAFELLWDWRDPRIWQVVEGTMLKLCRYRWQAWFSRLLFQDKQVVCVSEGLASTLQLFLNETGVTTARTEIIYNGLPLQCIREQAAGPAQPAFSSPYLVHVGRLVPVKNQALLLRAYQESGLTCPLVIIGDGSERAALESLSAELGLNDRVSFLGHRDNPYPWVARASAFVLSSSFEGLGMVLLESLACGTQVVATEVPGGIREILVGEQRRLLAEPTPTALAAKMCEALSDPVIPDATWLTRFDDRKLAQRYLELDSPSHD</sequence>
<dbReference type="EMBL" id="CP040449">
    <property type="protein sequence ID" value="QFI56176.1"/>
    <property type="molecule type" value="Genomic_DNA"/>
</dbReference>
<evidence type="ECO:0000313" key="3">
    <source>
        <dbReference type="EMBL" id="QFI56176.1"/>
    </source>
</evidence>
<dbReference type="SUPFAM" id="SSF53756">
    <property type="entry name" value="UDP-Glycosyltransferase/glycogen phosphorylase"/>
    <property type="match status" value="1"/>
</dbReference>
<dbReference type="RefSeq" id="WP_193002563.1">
    <property type="nucleotide sequence ID" value="NZ_CP040449.1"/>
</dbReference>
<dbReference type="InterPro" id="IPR028098">
    <property type="entry name" value="Glyco_trans_4-like_N"/>
</dbReference>
<dbReference type="Pfam" id="PF00534">
    <property type="entry name" value="Glycos_transf_1"/>
    <property type="match status" value="1"/>
</dbReference>
<name>A0A5J6WYI0_9GAMM</name>
<feature type="domain" description="Glycosyltransferase subfamily 4-like N-terminal" evidence="2">
    <location>
        <begin position="14"/>
        <end position="200"/>
    </location>
</feature>
<evidence type="ECO:0000313" key="4">
    <source>
        <dbReference type="Proteomes" id="UP000594034"/>
    </source>
</evidence>
<evidence type="ECO:0000259" key="2">
    <source>
        <dbReference type="Pfam" id="PF13439"/>
    </source>
</evidence>
<dbReference type="Pfam" id="PF13439">
    <property type="entry name" value="Glyco_transf_4"/>
    <property type="match status" value="1"/>
</dbReference>